<dbReference type="EMBL" id="AP019831">
    <property type="protein sequence ID" value="BBM44747.1"/>
    <property type="molecule type" value="Genomic_DNA"/>
</dbReference>
<reference evidence="3 4" key="1">
    <citation type="submission" date="2019-07" db="EMBL/GenBank/DDBJ databases">
        <title>Complete Genome Sequence of Leptotrichia trevisanii Strain JMUB3870.</title>
        <authorList>
            <person name="Watanabe S."/>
            <person name="Cui L."/>
        </authorList>
    </citation>
    <scope>NUCLEOTIDE SEQUENCE [LARGE SCALE GENOMIC DNA]</scope>
    <source>
        <strain evidence="3 4">JMUB3870</strain>
    </source>
</reference>
<dbReference type="InterPro" id="IPR049195">
    <property type="entry name" value="Tre1-like_N"/>
</dbReference>
<feature type="domain" description="NAD(+)--protein-arginine ADP-ribosyltransferase Tre1-like N-terminal" evidence="2">
    <location>
        <begin position="146"/>
        <end position="202"/>
    </location>
</feature>
<protein>
    <recommendedName>
        <fullName evidence="2">NAD(+)--protein-arginine ADP-ribosyltransferase Tre1-like N-terminal domain-containing protein</fullName>
    </recommendedName>
</protein>
<dbReference type="Pfam" id="PF14107">
    <property type="entry name" value="DUF4280"/>
    <property type="match status" value="1"/>
</dbReference>
<keyword evidence="1" id="KW-1133">Transmembrane helix</keyword>
<organism evidence="3 4">
    <name type="scientific">Leptotrichia trevisanii</name>
    <dbReference type="NCBI Taxonomy" id="109328"/>
    <lineage>
        <taxon>Bacteria</taxon>
        <taxon>Fusobacteriati</taxon>
        <taxon>Fusobacteriota</taxon>
        <taxon>Fusobacteriia</taxon>
        <taxon>Fusobacteriales</taxon>
        <taxon>Leptotrichiaceae</taxon>
        <taxon>Leptotrichia</taxon>
    </lineage>
</organism>
<evidence type="ECO:0000313" key="3">
    <source>
        <dbReference type="EMBL" id="BBM44747.1"/>
    </source>
</evidence>
<evidence type="ECO:0000256" key="1">
    <source>
        <dbReference type="SAM" id="Phobius"/>
    </source>
</evidence>
<dbReference type="InterPro" id="IPR025460">
    <property type="entry name" value="DUF4280"/>
</dbReference>
<dbReference type="Pfam" id="PF21724">
    <property type="entry name" value="DUF6861"/>
    <property type="match status" value="1"/>
</dbReference>
<evidence type="ECO:0000259" key="2">
    <source>
        <dbReference type="Pfam" id="PF21724"/>
    </source>
</evidence>
<gene>
    <name evidence="3" type="ORF">JMUB3870_0865</name>
</gene>
<feature type="transmembrane region" description="Helical" evidence="1">
    <location>
        <begin position="171"/>
        <end position="195"/>
    </location>
</feature>
<dbReference type="AlphaFoldDB" id="A0A510K0H3"/>
<keyword evidence="1" id="KW-0472">Membrane</keyword>
<keyword evidence="1" id="KW-0812">Transmembrane</keyword>
<evidence type="ECO:0000313" key="4">
    <source>
        <dbReference type="Proteomes" id="UP000422644"/>
    </source>
</evidence>
<dbReference type="Proteomes" id="UP000422644">
    <property type="component" value="Chromosome"/>
</dbReference>
<dbReference type="RefSeq" id="WP_155282535.1">
    <property type="nucleotide sequence ID" value="NZ_AP019831.1"/>
</dbReference>
<accession>A0A510K0H3</accession>
<dbReference type="OrthoDB" id="619618at2"/>
<sequence>MSGYKYVPDGVFLACNQGTETSNLKITHVKNVHLYNNQLYATDRDVEPVNIGCFGNCRELNTKCKYQKGIWQKVHPTLSVEGAAPILDEISYLECPYKGKITIHFDKASAEAIANKNATEKDGINWGRIGNHLLDKGKGLLQGALLGVAIVGGCALIGGVIGFFGGGGVGAVPGAVAGAKVGMAILTGLGIAATVKSVSDTYKSGERLIESTNKAEDGIIFAIDLSETIIMMLGLKKGIKNFKTTLTKIGQFVGNKINNVLNKNTIGPFGGKISKIIKNGELKNGTKYYVMEKLDGELNHPKELFMKDGKINTENLIKTNNMSGRQLYQRYKAEGIEVSEIIDANNKRGIKFDIMGDSKISHIRTNNGGGTHGEVPYKLFGTSENGKLKIVDGNPGQYKIRGNTPERATIIFTEEIHGKPLIPIFNIDNTDKEKKK</sequence>
<name>A0A510K0H3_9FUSO</name>
<keyword evidence="4" id="KW-1185">Reference proteome</keyword>
<proteinExistence type="predicted"/>
<feature type="transmembrane region" description="Helical" evidence="1">
    <location>
        <begin position="144"/>
        <end position="165"/>
    </location>
</feature>